<dbReference type="RefSeq" id="WP_128353194.1">
    <property type="nucleotide sequence ID" value="NZ_RSFE01000016.1"/>
</dbReference>
<keyword evidence="2" id="KW-0546">Nucleotide metabolism</keyword>
<feature type="region of interest" description="Disordered" evidence="3">
    <location>
        <begin position="248"/>
        <end position="275"/>
    </location>
</feature>
<dbReference type="GO" id="GO:0008829">
    <property type="term" value="F:dCTP deaminase activity"/>
    <property type="evidence" value="ECO:0007669"/>
    <property type="project" value="InterPro"/>
</dbReference>
<keyword evidence="4" id="KW-0812">Transmembrane</keyword>
<evidence type="ECO:0000313" key="6">
    <source>
        <dbReference type="Proteomes" id="UP000288789"/>
    </source>
</evidence>
<evidence type="ECO:0000256" key="3">
    <source>
        <dbReference type="SAM" id="MobiDB-lite"/>
    </source>
</evidence>
<evidence type="ECO:0000256" key="1">
    <source>
        <dbReference type="ARBA" id="ARBA00022801"/>
    </source>
</evidence>
<dbReference type="InterPro" id="IPR036157">
    <property type="entry name" value="dUTPase-like_sf"/>
</dbReference>
<sequence length="275" mass="31340">MQISTTTALKKEMIKRSGEAISFEKYNGKSSFEVSVGTIIHHSEDDSKGKIELTDNSFSLKPQETVYVVSRETIHVPKGYVAYVFLKNQFSQEGLLAFNTGIIDGGFNGPISTLVTNLSSNRIQLGEGYTKEFFRVVFHQIDMNDEEIQTVTDRDYTDFKQYQSFRRAALTKMPKYFLDREELKRRIDESLNNKAQKFGFWKLSGALALFSSVIIIIPSVSELVRNTLFDTGRVAVLEQRIEELEKQSRETTRYLDEIPSTAAKPKSNNSKNSNQ</sequence>
<reference evidence="5 6" key="1">
    <citation type="submission" date="2018-12" db="EMBL/GenBank/DDBJ databases">
        <authorList>
            <person name="Li A."/>
            <person name="Zhang M."/>
            <person name="Zhu H."/>
        </authorList>
    </citation>
    <scope>NUCLEOTIDE SEQUENCE [LARGE SCALE GENOMIC DNA]</scope>
    <source>
        <strain evidence="5 6">R04H25</strain>
    </source>
</reference>
<accession>A0A443YVN6</accession>
<dbReference type="AlphaFoldDB" id="A0A443YVN6"/>
<dbReference type="Proteomes" id="UP000288789">
    <property type="component" value="Unassembled WGS sequence"/>
</dbReference>
<dbReference type="GO" id="GO:0006229">
    <property type="term" value="P:dUTP biosynthetic process"/>
    <property type="evidence" value="ECO:0007669"/>
    <property type="project" value="InterPro"/>
</dbReference>
<dbReference type="OrthoDB" id="6401091at2"/>
<evidence type="ECO:0000313" key="5">
    <source>
        <dbReference type="EMBL" id="RWU07971.1"/>
    </source>
</evidence>
<comment type="caution">
    <text evidence="5">The sequence shown here is derived from an EMBL/GenBank/DDBJ whole genome shotgun (WGS) entry which is preliminary data.</text>
</comment>
<evidence type="ECO:0000256" key="2">
    <source>
        <dbReference type="ARBA" id="ARBA00023080"/>
    </source>
</evidence>
<name>A0A443YVN6_9GAMM</name>
<dbReference type="CDD" id="cd07557">
    <property type="entry name" value="trimeric_dUTPase"/>
    <property type="match status" value="1"/>
</dbReference>
<dbReference type="Pfam" id="PF22769">
    <property type="entry name" value="DCD"/>
    <property type="match status" value="1"/>
</dbReference>
<dbReference type="SUPFAM" id="SSF51283">
    <property type="entry name" value="dUTPase-like"/>
    <property type="match status" value="1"/>
</dbReference>
<dbReference type="Gene3D" id="2.70.40.10">
    <property type="match status" value="1"/>
</dbReference>
<dbReference type="InterPro" id="IPR033704">
    <property type="entry name" value="dUTPase_trimeric"/>
</dbReference>
<dbReference type="InterPro" id="IPR011962">
    <property type="entry name" value="dCTP_deaminase"/>
</dbReference>
<keyword evidence="6" id="KW-1185">Reference proteome</keyword>
<feature type="compositionally biased region" description="Low complexity" evidence="3">
    <location>
        <begin position="264"/>
        <end position="275"/>
    </location>
</feature>
<dbReference type="EMBL" id="RSFE01000016">
    <property type="protein sequence ID" value="RWU07971.1"/>
    <property type="molecule type" value="Genomic_DNA"/>
</dbReference>
<feature type="transmembrane region" description="Helical" evidence="4">
    <location>
        <begin position="200"/>
        <end position="220"/>
    </location>
</feature>
<protein>
    <submittedName>
        <fullName evidence="5">Uncharacterized protein</fullName>
    </submittedName>
</protein>
<keyword evidence="1" id="KW-0378">Hydrolase</keyword>
<proteinExistence type="predicted"/>
<organism evidence="5 6">
    <name type="scientific">Pseudidiomarina gelatinasegens</name>
    <dbReference type="NCBI Taxonomy" id="2487740"/>
    <lineage>
        <taxon>Bacteria</taxon>
        <taxon>Pseudomonadati</taxon>
        <taxon>Pseudomonadota</taxon>
        <taxon>Gammaproteobacteria</taxon>
        <taxon>Alteromonadales</taxon>
        <taxon>Idiomarinaceae</taxon>
        <taxon>Pseudidiomarina</taxon>
    </lineage>
</organism>
<keyword evidence="4" id="KW-1133">Transmembrane helix</keyword>
<gene>
    <name evidence="5" type="ORF">EGC76_11745</name>
</gene>
<keyword evidence="4" id="KW-0472">Membrane</keyword>
<evidence type="ECO:0000256" key="4">
    <source>
        <dbReference type="SAM" id="Phobius"/>
    </source>
</evidence>